<name>K1RIC9_9ZZZZ</name>
<dbReference type="InterPro" id="IPR023346">
    <property type="entry name" value="Lysozyme-like_dom_sf"/>
</dbReference>
<dbReference type="InterPro" id="IPR001264">
    <property type="entry name" value="Glyco_trans_51"/>
</dbReference>
<feature type="domain" description="Glycosyl transferase family 51" evidence="2">
    <location>
        <begin position="2"/>
        <end position="39"/>
    </location>
</feature>
<evidence type="ECO:0000259" key="2">
    <source>
        <dbReference type="Pfam" id="PF00912"/>
    </source>
</evidence>
<evidence type="ECO:0000313" key="3">
    <source>
        <dbReference type="EMBL" id="EKC45208.1"/>
    </source>
</evidence>
<reference evidence="3" key="1">
    <citation type="journal article" date="2013" name="Environ. Microbiol.">
        <title>Microbiota from the distal guts of lean and obese adolescents exhibit partial functional redundancy besides clear differences in community structure.</title>
        <authorList>
            <person name="Ferrer M."/>
            <person name="Ruiz A."/>
            <person name="Lanza F."/>
            <person name="Haange S.B."/>
            <person name="Oberbach A."/>
            <person name="Till H."/>
            <person name="Bargiela R."/>
            <person name="Campoy C."/>
            <person name="Segura M.T."/>
            <person name="Richter M."/>
            <person name="von Bergen M."/>
            <person name="Seifert J."/>
            <person name="Suarez A."/>
        </authorList>
    </citation>
    <scope>NUCLEOTIDE SEQUENCE</scope>
</reference>
<dbReference type="AlphaFoldDB" id="K1RIC9"/>
<organism evidence="3">
    <name type="scientific">human gut metagenome</name>
    <dbReference type="NCBI Taxonomy" id="408170"/>
    <lineage>
        <taxon>unclassified sequences</taxon>
        <taxon>metagenomes</taxon>
        <taxon>organismal metagenomes</taxon>
    </lineage>
</organism>
<dbReference type="InterPro" id="IPR050396">
    <property type="entry name" value="Glycosyltr_51/Transpeptidase"/>
</dbReference>
<dbReference type="SUPFAM" id="SSF53955">
    <property type="entry name" value="Lysozyme-like"/>
    <property type="match status" value="1"/>
</dbReference>
<dbReference type="Gene3D" id="1.10.3810.10">
    <property type="entry name" value="Biosynthetic peptidoglycan transglycosylase-like"/>
    <property type="match status" value="1"/>
</dbReference>
<gene>
    <name evidence="3" type="ORF">OBE_17016</name>
</gene>
<dbReference type="GO" id="GO:0008955">
    <property type="term" value="F:peptidoglycan glycosyltransferase activity"/>
    <property type="evidence" value="ECO:0007669"/>
    <property type="project" value="TreeGrafter"/>
</dbReference>
<dbReference type="PANTHER" id="PTHR32282">
    <property type="entry name" value="BINDING PROTEIN TRANSPEPTIDASE, PUTATIVE-RELATED"/>
    <property type="match status" value="1"/>
</dbReference>
<dbReference type="Pfam" id="PF00912">
    <property type="entry name" value="Transgly"/>
    <property type="match status" value="1"/>
</dbReference>
<keyword evidence="1" id="KW-0808">Transferase</keyword>
<comment type="caution">
    <text evidence="3">The sequence shown here is derived from an EMBL/GenBank/DDBJ whole genome shotgun (WGS) entry which is preliminary data.</text>
</comment>
<dbReference type="EMBL" id="AJWZ01011454">
    <property type="protein sequence ID" value="EKC45208.1"/>
    <property type="molecule type" value="Genomic_DNA"/>
</dbReference>
<dbReference type="InterPro" id="IPR036950">
    <property type="entry name" value="PBP_transglycosylase"/>
</dbReference>
<protein>
    <submittedName>
        <fullName evidence="3">Transglycosylase</fullName>
    </submittedName>
</protein>
<accession>K1RIC9</accession>
<dbReference type="PANTHER" id="PTHR32282:SF33">
    <property type="entry name" value="PEPTIDOGLYCAN GLYCOSYLTRANSFERASE"/>
    <property type="match status" value="1"/>
</dbReference>
<proteinExistence type="predicted"/>
<sequence>MTDYECTLLAGIPNAPSVYSLTSNPELAEQRQEYVVQRMVQYGYISEDEAQSILQDQS</sequence>
<evidence type="ECO:0000256" key="1">
    <source>
        <dbReference type="ARBA" id="ARBA00022679"/>
    </source>
</evidence>